<dbReference type="OrthoDB" id="5599552at2759"/>
<feature type="compositionally biased region" description="Basic and acidic residues" evidence="5">
    <location>
        <begin position="1"/>
        <end position="12"/>
    </location>
</feature>
<feature type="compositionally biased region" description="Low complexity" evidence="5">
    <location>
        <begin position="284"/>
        <end position="309"/>
    </location>
</feature>
<feature type="region of interest" description="Disordered" evidence="5">
    <location>
        <begin position="388"/>
        <end position="420"/>
    </location>
</feature>
<keyword evidence="3" id="KW-0804">Transcription</keyword>
<feature type="region of interest" description="Disordered" evidence="5">
    <location>
        <begin position="1"/>
        <end position="61"/>
    </location>
</feature>
<dbReference type="PROSITE" id="PS51821">
    <property type="entry name" value="VELVET"/>
    <property type="match status" value="1"/>
</dbReference>
<gene>
    <name evidence="7" type="ORF">AMAG_20303</name>
</gene>
<organism evidence="7 8">
    <name type="scientific">Allomyces macrogynus (strain ATCC 38327)</name>
    <name type="common">Allomyces javanicus var. macrogynus</name>
    <dbReference type="NCBI Taxonomy" id="578462"/>
    <lineage>
        <taxon>Eukaryota</taxon>
        <taxon>Fungi</taxon>
        <taxon>Fungi incertae sedis</taxon>
        <taxon>Blastocladiomycota</taxon>
        <taxon>Blastocladiomycetes</taxon>
        <taxon>Blastocladiales</taxon>
        <taxon>Blastocladiaceae</taxon>
        <taxon>Allomyces</taxon>
    </lineage>
</organism>
<dbReference type="Pfam" id="PF11754">
    <property type="entry name" value="Velvet"/>
    <property type="match status" value="2"/>
</dbReference>
<protein>
    <recommendedName>
        <fullName evidence="6">Velvet domain-containing protein</fullName>
    </recommendedName>
</protein>
<feature type="region of interest" description="Disordered" evidence="5">
    <location>
        <begin position="283"/>
        <end position="363"/>
    </location>
</feature>
<dbReference type="eggNOG" id="ENOG502RYQD">
    <property type="taxonomic scope" value="Eukaryota"/>
</dbReference>
<dbReference type="AlphaFoldDB" id="A0A0L0T7I3"/>
<evidence type="ECO:0000256" key="3">
    <source>
        <dbReference type="ARBA" id="ARBA00023163"/>
    </source>
</evidence>
<dbReference type="InterPro" id="IPR021740">
    <property type="entry name" value="Velvet"/>
</dbReference>
<name>A0A0L0T7I3_ALLM3</name>
<dbReference type="VEuPathDB" id="FungiDB:AMAG_20303"/>
<dbReference type="PANTHER" id="PTHR33572">
    <property type="entry name" value="SPORE DEVELOPMENT REGULATOR VOSA"/>
    <property type="match status" value="1"/>
</dbReference>
<evidence type="ECO:0000313" key="8">
    <source>
        <dbReference type="Proteomes" id="UP000054350"/>
    </source>
</evidence>
<keyword evidence="4" id="KW-0539">Nucleus</keyword>
<evidence type="ECO:0000256" key="1">
    <source>
        <dbReference type="ARBA" id="ARBA00004123"/>
    </source>
</evidence>
<dbReference type="InterPro" id="IPR037525">
    <property type="entry name" value="Velvet_dom"/>
</dbReference>
<dbReference type="PANTHER" id="PTHR33572:SF18">
    <property type="entry name" value="SPORE DEVELOPMENT REGULATOR VOSA"/>
    <property type="match status" value="1"/>
</dbReference>
<evidence type="ECO:0000259" key="6">
    <source>
        <dbReference type="PROSITE" id="PS51821"/>
    </source>
</evidence>
<evidence type="ECO:0000256" key="4">
    <source>
        <dbReference type="ARBA" id="ARBA00023242"/>
    </source>
</evidence>
<feature type="compositionally biased region" description="Low complexity" evidence="5">
    <location>
        <begin position="335"/>
        <end position="350"/>
    </location>
</feature>
<dbReference type="GO" id="GO:0005634">
    <property type="term" value="C:nucleus"/>
    <property type="evidence" value="ECO:0007669"/>
    <property type="project" value="UniProtKB-SubCell"/>
</dbReference>
<comment type="subcellular location">
    <subcellularLocation>
        <location evidence="1">Nucleus</location>
    </subcellularLocation>
</comment>
<dbReference type="Gene3D" id="2.60.40.3960">
    <property type="entry name" value="Velvet domain"/>
    <property type="match status" value="1"/>
</dbReference>
<reference evidence="8" key="2">
    <citation type="submission" date="2009-11" db="EMBL/GenBank/DDBJ databases">
        <title>The Genome Sequence of Allomyces macrogynus strain ATCC 38327.</title>
        <authorList>
            <consortium name="The Broad Institute Genome Sequencing Platform"/>
            <person name="Russ C."/>
            <person name="Cuomo C."/>
            <person name="Shea T."/>
            <person name="Young S.K."/>
            <person name="Zeng Q."/>
            <person name="Koehrsen M."/>
            <person name="Haas B."/>
            <person name="Borodovsky M."/>
            <person name="Guigo R."/>
            <person name="Alvarado L."/>
            <person name="Berlin A."/>
            <person name="Borenstein D."/>
            <person name="Chen Z."/>
            <person name="Engels R."/>
            <person name="Freedman E."/>
            <person name="Gellesch M."/>
            <person name="Goldberg J."/>
            <person name="Griggs A."/>
            <person name="Gujja S."/>
            <person name="Heiman D."/>
            <person name="Hepburn T."/>
            <person name="Howarth C."/>
            <person name="Jen D."/>
            <person name="Larson L."/>
            <person name="Lewis B."/>
            <person name="Mehta T."/>
            <person name="Park D."/>
            <person name="Pearson M."/>
            <person name="Roberts A."/>
            <person name="Saif S."/>
            <person name="Shenoy N."/>
            <person name="Sisk P."/>
            <person name="Stolte C."/>
            <person name="Sykes S."/>
            <person name="Walk T."/>
            <person name="White J."/>
            <person name="Yandava C."/>
            <person name="Burger G."/>
            <person name="Gray M.W."/>
            <person name="Holland P.W.H."/>
            <person name="King N."/>
            <person name="Lang F.B.F."/>
            <person name="Roger A.J."/>
            <person name="Ruiz-Trillo I."/>
            <person name="Lander E."/>
            <person name="Nusbaum C."/>
        </authorList>
    </citation>
    <scope>NUCLEOTIDE SEQUENCE [LARGE SCALE GENOMIC DNA]</scope>
    <source>
        <strain evidence="8">ATCC 38327</strain>
    </source>
</reference>
<dbReference type="STRING" id="578462.A0A0L0T7I3"/>
<evidence type="ECO:0000256" key="5">
    <source>
        <dbReference type="SAM" id="MobiDB-lite"/>
    </source>
</evidence>
<evidence type="ECO:0000313" key="7">
    <source>
        <dbReference type="EMBL" id="KNE70656.1"/>
    </source>
</evidence>
<evidence type="ECO:0000256" key="2">
    <source>
        <dbReference type="ARBA" id="ARBA00023015"/>
    </source>
</evidence>
<dbReference type="Proteomes" id="UP000054350">
    <property type="component" value="Unassembled WGS sequence"/>
</dbReference>
<dbReference type="InterPro" id="IPR038491">
    <property type="entry name" value="Velvet_dom_sf"/>
</dbReference>
<accession>A0A0L0T7I3</accession>
<sequence length="420" mass="44385">MMARAASDHHDQQQQQQQHPPRPTAAGVRRPTTTAGERATPADPDLDPTDGIDGAAPAAGSAERDALAAMIRAQDAANAPDARSAVRNGLKYTLVIRQQPVHARLCGTAGSLDRRPIDPPPVVQVRIESVDGQNAHFTSDWYTHNPRLFVYAAAVPMPRDKAQKIRDGNSDEAEPVPMAAVGGKAAPTLTYGSVVSALFRMPDVDGTSAAFAVFPDISVKNEGKLRFRFVLCEMVGVKVRRLASILSRPVTVWTPKKFPGLTPSTAWTRYVVHHGVKLRIRCMPTARTTTTTDSRTTTADSTTPPSGTTPAPPSTGRRRGKRARDTIPDPDAVGDSRASPAPAGPARGSRLPPLHPHHVDPGAGLAAGYPGAYGYEVPSQPATPLLADASGGWGIDTMPPHSTAAGWDHGGTRAPESSTG</sequence>
<dbReference type="OMA" id="KLRIRCM"/>
<dbReference type="EMBL" id="GG745367">
    <property type="protein sequence ID" value="KNE70656.1"/>
    <property type="molecule type" value="Genomic_DNA"/>
</dbReference>
<keyword evidence="2" id="KW-0805">Transcription regulation</keyword>
<keyword evidence="8" id="KW-1185">Reference proteome</keyword>
<reference evidence="7 8" key="1">
    <citation type="submission" date="2009-11" db="EMBL/GenBank/DDBJ databases">
        <title>Annotation of Allomyces macrogynus ATCC 38327.</title>
        <authorList>
            <consortium name="The Broad Institute Genome Sequencing Platform"/>
            <person name="Russ C."/>
            <person name="Cuomo C."/>
            <person name="Burger G."/>
            <person name="Gray M.W."/>
            <person name="Holland P.W.H."/>
            <person name="King N."/>
            <person name="Lang F.B.F."/>
            <person name="Roger A.J."/>
            <person name="Ruiz-Trillo I."/>
            <person name="Young S.K."/>
            <person name="Zeng Q."/>
            <person name="Gargeya S."/>
            <person name="Fitzgerald M."/>
            <person name="Haas B."/>
            <person name="Abouelleil A."/>
            <person name="Alvarado L."/>
            <person name="Arachchi H.M."/>
            <person name="Berlin A."/>
            <person name="Chapman S.B."/>
            <person name="Gearin G."/>
            <person name="Goldberg J."/>
            <person name="Griggs A."/>
            <person name="Gujja S."/>
            <person name="Hansen M."/>
            <person name="Heiman D."/>
            <person name="Howarth C."/>
            <person name="Larimer J."/>
            <person name="Lui A."/>
            <person name="MacDonald P.J.P."/>
            <person name="McCowen C."/>
            <person name="Montmayeur A."/>
            <person name="Murphy C."/>
            <person name="Neiman D."/>
            <person name="Pearson M."/>
            <person name="Priest M."/>
            <person name="Roberts A."/>
            <person name="Saif S."/>
            <person name="Shea T."/>
            <person name="Sisk P."/>
            <person name="Stolte C."/>
            <person name="Sykes S."/>
            <person name="Wortman J."/>
            <person name="Nusbaum C."/>
            <person name="Birren B."/>
        </authorList>
    </citation>
    <scope>NUCLEOTIDE SEQUENCE [LARGE SCALE GENOMIC DNA]</scope>
    <source>
        <strain evidence="7 8">ATCC 38327</strain>
    </source>
</reference>
<proteinExistence type="predicted"/>
<feature type="domain" description="Velvet" evidence="6">
    <location>
        <begin position="87"/>
        <end position="281"/>
    </location>
</feature>